<feature type="region of interest" description="Disordered" evidence="6">
    <location>
        <begin position="123"/>
        <end position="149"/>
    </location>
</feature>
<dbReference type="OrthoDB" id="8441710at2"/>
<dbReference type="PANTHER" id="PTHR37481">
    <property type="entry name" value="LIPOPOLYSACCHARIDE EXPORT SYSTEM PROTEIN LPTC"/>
    <property type="match status" value="1"/>
</dbReference>
<evidence type="ECO:0000256" key="7">
    <source>
        <dbReference type="SAM" id="SignalP"/>
    </source>
</evidence>
<protein>
    <submittedName>
        <fullName evidence="8">LPS export ABC transporter periplasmic protein LptC</fullName>
    </submittedName>
</protein>
<evidence type="ECO:0000256" key="4">
    <source>
        <dbReference type="ARBA" id="ARBA00022989"/>
    </source>
</evidence>
<keyword evidence="1" id="KW-1003">Cell membrane</keyword>
<evidence type="ECO:0000256" key="5">
    <source>
        <dbReference type="ARBA" id="ARBA00023136"/>
    </source>
</evidence>
<accession>A0A2S2CTW6</accession>
<dbReference type="AlphaFoldDB" id="A0A2S2CTW6"/>
<dbReference type="GO" id="GO:0017089">
    <property type="term" value="F:glycolipid transfer activity"/>
    <property type="evidence" value="ECO:0007669"/>
    <property type="project" value="TreeGrafter"/>
</dbReference>
<dbReference type="GO" id="GO:0030288">
    <property type="term" value="C:outer membrane-bounded periplasmic space"/>
    <property type="evidence" value="ECO:0007669"/>
    <property type="project" value="TreeGrafter"/>
</dbReference>
<evidence type="ECO:0000313" key="9">
    <source>
        <dbReference type="Proteomes" id="UP000245629"/>
    </source>
</evidence>
<keyword evidence="5" id="KW-0472">Membrane</keyword>
<dbReference type="GO" id="GO:0005886">
    <property type="term" value="C:plasma membrane"/>
    <property type="evidence" value="ECO:0007669"/>
    <property type="project" value="InterPro"/>
</dbReference>
<evidence type="ECO:0000256" key="3">
    <source>
        <dbReference type="ARBA" id="ARBA00022692"/>
    </source>
</evidence>
<evidence type="ECO:0000256" key="6">
    <source>
        <dbReference type="SAM" id="MobiDB-lite"/>
    </source>
</evidence>
<keyword evidence="7" id="KW-0732">Signal</keyword>
<feature type="signal peptide" evidence="7">
    <location>
        <begin position="1"/>
        <end position="23"/>
    </location>
</feature>
<keyword evidence="3" id="KW-0812">Transmembrane</keyword>
<evidence type="ECO:0000256" key="2">
    <source>
        <dbReference type="ARBA" id="ARBA00022519"/>
    </source>
</evidence>
<dbReference type="Pfam" id="PF06835">
    <property type="entry name" value="LptC"/>
    <property type="match status" value="1"/>
</dbReference>
<evidence type="ECO:0000313" key="8">
    <source>
        <dbReference type="EMBL" id="AWK87919.1"/>
    </source>
</evidence>
<dbReference type="KEGG" id="azz:DEW08_08025"/>
<dbReference type="Proteomes" id="UP000245629">
    <property type="component" value="Chromosome 2"/>
</dbReference>
<keyword evidence="4" id="KW-1133">Transmembrane helix</keyword>
<dbReference type="InterPro" id="IPR010664">
    <property type="entry name" value="LipoPS_assembly_LptC-rel"/>
</dbReference>
<sequence>MKFALPALALAMVALLAAWPSLTTPPRSRLAADKGQLEMIKPRYLSADEKNQPYSVVASRADQSANQPNIIELDQPEAEMTENDGSWVTIKSEKGWYNQDTGILKMRGSVHVLRDDGREFTTEEADTDVRKGTAWGDSPVVGQGPQGEINAQGFRMSDRGKTMIFLNQAKAGVQSNVQSSEPPGGKKR</sequence>
<dbReference type="NCBIfam" id="TIGR04409">
    <property type="entry name" value="LptC_YrbK"/>
    <property type="match status" value="1"/>
</dbReference>
<dbReference type="GO" id="GO:0015221">
    <property type="term" value="F:lipopolysaccharide transmembrane transporter activity"/>
    <property type="evidence" value="ECO:0007669"/>
    <property type="project" value="InterPro"/>
</dbReference>
<dbReference type="Gene3D" id="2.60.450.10">
    <property type="entry name" value="Lipopolysaccharide (LPS) transport protein A like domain"/>
    <property type="match status" value="1"/>
</dbReference>
<proteinExistence type="predicted"/>
<dbReference type="InterPro" id="IPR052363">
    <property type="entry name" value="LPS_export_LptC"/>
</dbReference>
<gene>
    <name evidence="8" type="primary">lptC</name>
    <name evidence="8" type="ORF">DEW08_08025</name>
</gene>
<dbReference type="InterPro" id="IPR026265">
    <property type="entry name" value="LptC"/>
</dbReference>
<dbReference type="PANTHER" id="PTHR37481:SF1">
    <property type="entry name" value="LIPOPOLYSACCHARIDE EXPORT SYSTEM PROTEIN LPTC"/>
    <property type="match status" value="1"/>
</dbReference>
<keyword evidence="2" id="KW-0997">Cell inner membrane</keyword>
<name>A0A2S2CTW6_9PROT</name>
<feature type="chain" id="PRO_5015759380" evidence="7">
    <location>
        <begin position="24"/>
        <end position="188"/>
    </location>
</feature>
<dbReference type="EMBL" id="CP029353">
    <property type="protein sequence ID" value="AWK87919.1"/>
    <property type="molecule type" value="Genomic_DNA"/>
</dbReference>
<organism evidence="8 9">
    <name type="scientific">Azospirillum thermophilum</name>
    <dbReference type="NCBI Taxonomy" id="2202148"/>
    <lineage>
        <taxon>Bacteria</taxon>
        <taxon>Pseudomonadati</taxon>
        <taxon>Pseudomonadota</taxon>
        <taxon>Alphaproteobacteria</taxon>
        <taxon>Rhodospirillales</taxon>
        <taxon>Azospirillaceae</taxon>
        <taxon>Azospirillum</taxon>
    </lineage>
</organism>
<evidence type="ECO:0000256" key="1">
    <source>
        <dbReference type="ARBA" id="ARBA00022475"/>
    </source>
</evidence>
<reference evidence="9" key="1">
    <citation type="submission" date="2018-05" db="EMBL/GenBank/DDBJ databases">
        <title>Azospirillum thermophila sp. nov., a novel isolated from hot spring.</title>
        <authorList>
            <person name="Zhao Z."/>
        </authorList>
    </citation>
    <scope>NUCLEOTIDE SEQUENCE [LARGE SCALE GENOMIC DNA]</scope>
    <source>
        <strain evidence="9">CFH 70021</strain>
    </source>
</reference>
<keyword evidence="9" id="KW-1185">Reference proteome</keyword>